<dbReference type="PROSITE" id="PS50042">
    <property type="entry name" value="CNMP_BINDING_3"/>
    <property type="match status" value="1"/>
</dbReference>
<proteinExistence type="predicted"/>
<dbReference type="SUPFAM" id="SSF46785">
    <property type="entry name" value="Winged helix' DNA-binding domain"/>
    <property type="match status" value="1"/>
</dbReference>
<dbReference type="InterPro" id="IPR012318">
    <property type="entry name" value="HTH_CRP"/>
</dbReference>
<organism evidence="6">
    <name type="scientific">Bradyrhizobium septentrionale</name>
    <dbReference type="NCBI Taxonomy" id="1404411"/>
    <lineage>
        <taxon>Bacteria</taxon>
        <taxon>Pseudomonadati</taxon>
        <taxon>Pseudomonadota</taxon>
        <taxon>Alphaproteobacteria</taxon>
        <taxon>Hyphomicrobiales</taxon>
        <taxon>Nitrobacteraceae</taxon>
        <taxon>Bradyrhizobium</taxon>
    </lineage>
</organism>
<reference evidence="6" key="1">
    <citation type="submission" date="2020-06" db="EMBL/GenBank/DDBJ databases">
        <title>Whole Genome Sequence of Bradyrhizobium sp. Strain 1S1.</title>
        <authorList>
            <person name="Bromfield E.S.P."/>
            <person name="Cloutier S."/>
        </authorList>
    </citation>
    <scope>NUCLEOTIDE SEQUENCE [LARGE SCALE GENOMIC DNA]</scope>
    <source>
        <strain evidence="6">1S1</strain>
    </source>
</reference>
<reference evidence="7" key="2">
    <citation type="journal article" date="2021" name="Int. J. Syst. Evol. Microbiol.">
        <title>Bradyrhizobium septentrionale sp. nov. (sv. septentrionale) and Bradyrhizobium quebecense sp. nov. (sv. septentrionale) associated with legumes native to Canada possess rearranged symbiosis genes and numerous insertion sequences.</title>
        <authorList>
            <person name="Bromfield E.S.P."/>
            <person name="Cloutier S."/>
        </authorList>
    </citation>
    <scope>NUCLEOTIDE SEQUENCE</scope>
    <source>
        <strain evidence="7">5S5</strain>
    </source>
</reference>
<dbReference type="PANTHER" id="PTHR24567:SF74">
    <property type="entry name" value="HTH-TYPE TRANSCRIPTIONAL REGULATOR ARCR"/>
    <property type="match status" value="1"/>
</dbReference>
<sequence length="227" mass="24331">MATLDVTRRVLEGAQWLAPDAIKLAPLLADHGKLVRRPAGAWVHAEGDEDTGLLVVVDGAIDLFCHGLGERHVRVGLVGPGAAVGQSARFGGGPRLVTAAAATPCTTLVVSDRALARIAEQAPEIWRAVATLLYGQLRYALRFGADMLTLPPTQRVAARLSEIAEVTAGLDALPLSQQALGEMTGLTRKTVNAVLRRLQADQVLLCDYRRIEIRDVGRLRDIARLPT</sequence>
<dbReference type="GO" id="GO:0003700">
    <property type="term" value="F:DNA-binding transcription factor activity"/>
    <property type="evidence" value="ECO:0007669"/>
    <property type="project" value="TreeGrafter"/>
</dbReference>
<evidence type="ECO:0000256" key="2">
    <source>
        <dbReference type="ARBA" id="ARBA00023125"/>
    </source>
</evidence>
<keyword evidence="1" id="KW-0805">Transcription regulation</keyword>
<evidence type="ECO:0000256" key="3">
    <source>
        <dbReference type="ARBA" id="ARBA00023163"/>
    </source>
</evidence>
<evidence type="ECO:0000313" key="8">
    <source>
        <dbReference type="Proteomes" id="UP001432046"/>
    </source>
</evidence>
<gene>
    <name evidence="6" type="ORF">HAP48_024455</name>
    <name evidence="7" type="ORF">WDK88_21295</name>
</gene>
<keyword evidence="2" id="KW-0238">DNA-binding</keyword>
<dbReference type="Pfam" id="PF13545">
    <property type="entry name" value="HTH_Crp_2"/>
    <property type="match status" value="1"/>
</dbReference>
<dbReference type="GO" id="GO:0005829">
    <property type="term" value="C:cytosol"/>
    <property type="evidence" value="ECO:0007669"/>
    <property type="project" value="TreeGrafter"/>
</dbReference>
<dbReference type="GO" id="GO:0003677">
    <property type="term" value="F:DNA binding"/>
    <property type="evidence" value="ECO:0007669"/>
    <property type="project" value="UniProtKB-KW"/>
</dbReference>
<evidence type="ECO:0000259" key="4">
    <source>
        <dbReference type="PROSITE" id="PS50042"/>
    </source>
</evidence>
<dbReference type="SUPFAM" id="SSF51206">
    <property type="entry name" value="cAMP-binding domain-like"/>
    <property type="match status" value="1"/>
</dbReference>
<dbReference type="AlphaFoldDB" id="A0A973W2P6"/>
<dbReference type="SMART" id="SM00419">
    <property type="entry name" value="HTH_CRP"/>
    <property type="match status" value="1"/>
</dbReference>
<dbReference type="InterPro" id="IPR036390">
    <property type="entry name" value="WH_DNA-bd_sf"/>
</dbReference>
<feature type="domain" description="HTH crp-type" evidence="5">
    <location>
        <begin position="150"/>
        <end position="217"/>
    </location>
</feature>
<dbReference type="PANTHER" id="PTHR24567">
    <property type="entry name" value="CRP FAMILY TRANSCRIPTIONAL REGULATORY PROTEIN"/>
    <property type="match status" value="1"/>
</dbReference>
<dbReference type="Pfam" id="PF00027">
    <property type="entry name" value="cNMP_binding"/>
    <property type="match status" value="1"/>
</dbReference>
<dbReference type="Gene3D" id="2.60.120.10">
    <property type="entry name" value="Jelly Rolls"/>
    <property type="match status" value="1"/>
</dbReference>
<keyword evidence="8" id="KW-1185">Reference proteome</keyword>
<reference evidence="7" key="3">
    <citation type="submission" date="2024-03" db="EMBL/GenBank/DDBJ databases">
        <authorList>
            <person name="Bromfield E.S.P."/>
            <person name="Cloutier S."/>
        </authorList>
    </citation>
    <scope>NUCLEOTIDE SEQUENCE</scope>
    <source>
        <strain evidence="7">5S5</strain>
    </source>
</reference>
<dbReference type="InterPro" id="IPR050397">
    <property type="entry name" value="Env_Response_Regulators"/>
</dbReference>
<dbReference type="PROSITE" id="PS51063">
    <property type="entry name" value="HTH_CRP_2"/>
    <property type="match status" value="1"/>
</dbReference>
<accession>A0A973W2P6</accession>
<dbReference type="EMBL" id="CP147711">
    <property type="protein sequence ID" value="WXC83929.1"/>
    <property type="molecule type" value="Genomic_DNA"/>
</dbReference>
<dbReference type="InterPro" id="IPR018490">
    <property type="entry name" value="cNMP-bd_dom_sf"/>
</dbReference>
<dbReference type="CDD" id="cd00038">
    <property type="entry name" value="CAP_ED"/>
    <property type="match status" value="1"/>
</dbReference>
<dbReference type="RefSeq" id="WP_166205435.1">
    <property type="nucleotide sequence ID" value="NZ_CP088285.1"/>
</dbReference>
<protein>
    <submittedName>
        <fullName evidence="6">Crp/Fnr family transcriptional regulator</fullName>
    </submittedName>
</protein>
<dbReference type="InterPro" id="IPR000595">
    <property type="entry name" value="cNMP-bd_dom"/>
</dbReference>
<feature type="domain" description="Cyclic nucleotide-binding" evidence="4">
    <location>
        <begin position="28"/>
        <end position="118"/>
    </location>
</feature>
<evidence type="ECO:0000313" key="6">
    <source>
        <dbReference type="EMBL" id="NVI46055.1"/>
    </source>
</evidence>
<dbReference type="Proteomes" id="UP001432046">
    <property type="component" value="Chromosome"/>
</dbReference>
<dbReference type="EMBL" id="JAAOLE020000001">
    <property type="protein sequence ID" value="NVI46055.1"/>
    <property type="molecule type" value="Genomic_DNA"/>
</dbReference>
<dbReference type="InterPro" id="IPR014710">
    <property type="entry name" value="RmlC-like_jellyroll"/>
</dbReference>
<keyword evidence="3" id="KW-0804">Transcription</keyword>
<evidence type="ECO:0000313" key="7">
    <source>
        <dbReference type="EMBL" id="WXC83929.1"/>
    </source>
</evidence>
<name>A0A973W2P6_9BRAD</name>
<evidence type="ECO:0000259" key="5">
    <source>
        <dbReference type="PROSITE" id="PS51063"/>
    </source>
</evidence>
<evidence type="ECO:0000256" key="1">
    <source>
        <dbReference type="ARBA" id="ARBA00023015"/>
    </source>
</evidence>